<dbReference type="Pfam" id="PF24689">
    <property type="entry name" value="TriTu"/>
    <property type="match status" value="1"/>
</dbReference>
<keyword evidence="2" id="KW-1185">Reference proteome</keyword>
<proteinExistence type="predicted"/>
<evidence type="ECO:0000313" key="2">
    <source>
        <dbReference type="Proteomes" id="UP001618531"/>
    </source>
</evidence>
<protein>
    <submittedName>
        <fullName evidence="1">Uncharacterized protein</fullName>
    </submittedName>
</protein>
<dbReference type="EMBL" id="JBIYSL010000003">
    <property type="protein sequence ID" value="MFK0523813.1"/>
    <property type="molecule type" value="Genomic_DNA"/>
</dbReference>
<evidence type="ECO:0000313" key="1">
    <source>
        <dbReference type="EMBL" id="MFK0523813.1"/>
    </source>
</evidence>
<accession>A0ABW8HVV8</accession>
<gene>
    <name evidence="1" type="ORF">ACINKY_16520</name>
</gene>
<sequence length="129" mass="15098">MTRKEIIRILAMPVVWEVHITLLQKKFRQWAEQNAGPLRTLHITTEPMNRGLVNEQYIPDPSTGFGHESECAMGQVTVWESGQMEYEVVNIETEELILWKYIEQIQEDNPDFDKLLHVYFQVLQTGVNP</sequence>
<organism evidence="1 2">
    <name type="scientific">Paenibacillus illinoisensis</name>
    <dbReference type="NCBI Taxonomy" id="59845"/>
    <lineage>
        <taxon>Bacteria</taxon>
        <taxon>Bacillati</taxon>
        <taxon>Bacillota</taxon>
        <taxon>Bacilli</taxon>
        <taxon>Bacillales</taxon>
        <taxon>Paenibacillaceae</taxon>
        <taxon>Paenibacillus</taxon>
    </lineage>
</organism>
<dbReference type="InterPro" id="IPR057062">
    <property type="entry name" value="TriTu"/>
</dbReference>
<reference evidence="1 2" key="1">
    <citation type="submission" date="2024-11" db="EMBL/GenBank/DDBJ databases">
        <title>Identification and Characterization of a Novel Fosfomycin Bacillithiol Transferase FosB8 in Paenibacillus illinoisensis.</title>
        <authorList>
            <person name="Lu W."/>
        </authorList>
    </citation>
    <scope>NUCLEOTIDE SEQUENCE [LARGE SCALE GENOMIC DNA]</scope>
    <source>
        <strain evidence="1 2">WP77</strain>
    </source>
</reference>
<dbReference type="Proteomes" id="UP001618531">
    <property type="component" value="Unassembled WGS sequence"/>
</dbReference>
<name>A0ABW8HVV8_9BACL</name>
<comment type="caution">
    <text evidence="1">The sequence shown here is derived from an EMBL/GenBank/DDBJ whole genome shotgun (WGS) entry which is preliminary data.</text>
</comment>